<proteinExistence type="predicted"/>
<dbReference type="SUPFAM" id="SSF56672">
    <property type="entry name" value="DNA/RNA polymerases"/>
    <property type="match status" value="1"/>
</dbReference>
<protein>
    <submittedName>
        <fullName evidence="2">Retrovirus-related Pol polyprotein from transposon RE1</fullName>
    </submittedName>
</protein>
<reference evidence="2" key="1">
    <citation type="submission" date="2020-06" db="EMBL/GenBank/DDBJ databases">
        <authorList>
            <person name="Li T."/>
            <person name="Hu X."/>
            <person name="Zhang T."/>
            <person name="Song X."/>
            <person name="Zhang H."/>
            <person name="Dai N."/>
            <person name="Sheng W."/>
            <person name="Hou X."/>
            <person name="Wei L."/>
        </authorList>
    </citation>
    <scope>NUCLEOTIDE SEQUENCE</scope>
    <source>
        <strain evidence="2">KEN1</strain>
        <tissue evidence="2">Leaf</tissue>
    </source>
</reference>
<dbReference type="EMBL" id="JACGWN010000006">
    <property type="protein sequence ID" value="KAL0447790.1"/>
    <property type="molecule type" value="Genomic_DNA"/>
</dbReference>
<name>A0AAW2X1G0_9LAMI</name>
<dbReference type="AlphaFoldDB" id="A0AAW2X1G0"/>
<evidence type="ECO:0000313" key="2">
    <source>
        <dbReference type="EMBL" id="KAL0447790.1"/>
    </source>
</evidence>
<organism evidence="2">
    <name type="scientific">Sesamum latifolium</name>
    <dbReference type="NCBI Taxonomy" id="2727402"/>
    <lineage>
        <taxon>Eukaryota</taxon>
        <taxon>Viridiplantae</taxon>
        <taxon>Streptophyta</taxon>
        <taxon>Embryophyta</taxon>
        <taxon>Tracheophyta</taxon>
        <taxon>Spermatophyta</taxon>
        <taxon>Magnoliopsida</taxon>
        <taxon>eudicotyledons</taxon>
        <taxon>Gunneridae</taxon>
        <taxon>Pentapetalae</taxon>
        <taxon>asterids</taxon>
        <taxon>lamiids</taxon>
        <taxon>Lamiales</taxon>
        <taxon>Pedaliaceae</taxon>
        <taxon>Sesamum</taxon>
    </lineage>
</organism>
<gene>
    <name evidence="2" type="ORF">Slati_1906900</name>
</gene>
<dbReference type="InterPro" id="IPR043502">
    <property type="entry name" value="DNA/RNA_pol_sf"/>
</dbReference>
<reference evidence="2" key="2">
    <citation type="journal article" date="2024" name="Plant">
        <title>Genomic evolution and insights into agronomic trait innovations of Sesamum species.</title>
        <authorList>
            <person name="Miao H."/>
            <person name="Wang L."/>
            <person name="Qu L."/>
            <person name="Liu H."/>
            <person name="Sun Y."/>
            <person name="Le M."/>
            <person name="Wang Q."/>
            <person name="Wei S."/>
            <person name="Zheng Y."/>
            <person name="Lin W."/>
            <person name="Duan Y."/>
            <person name="Cao H."/>
            <person name="Xiong S."/>
            <person name="Wang X."/>
            <person name="Wei L."/>
            <person name="Li C."/>
            <person name="Ma Q."/>
            <person name="Ju M."/>
            <person name="Zhao R."/>
            <person name="Li G."/>
            <person name="Mu C."/>
            <person name="Tian Q."/>
            <person name="Mei H."/>
            <person name="Zhang T."/>
            <person name="Gao T."/>
            <person name="Zhang H."/>
        </authorList>
    </citation>
    <scope>NUCLEOTIDE SEQUENCE</scope>
    <source>
        <strain evidence="2">KEN1</strain>
    </source>
</reference>
<accession>A0AAW2X1G0</accession>
<sequence length="273" mass="30170">MTTLPRGNKAIGSHCVFKLKSDRSVDRYKARLVAKGYTQIEGVDYLDSFSPVAKSVIVRVFLAVATSKSLPILQLDVNNAFLHNHLHEEVYMQPPKGYTGAQPGQRHAGTFIALLVYVDDILLAGDSPSQLDAVKAYLDDLFTIKDLGHVKYFLGLELACSHYGLIVTQSKYLQDILLDTNMLNARPISTPFPLDFISLWILILCSRCSLLTLFAFSDATGVSCLDSRRSTTGFCIFLSGSLISWKTKKQAMVSRSTAEAEYRSMGVAVCEIL</sequence>
<dbReference type="Pfam" id="PF07727">
    <property type="entry name" value="RVT_2"/>
    <property type="match status" value="2"/>
</dbReference>
<dbReference type="InterPro" id="IPR013103">
    <property type="entry name" value="RVT_2"/>
</dbReference>
<feature type="domain" description="Reverse transcriptase Ty1/copia-type" evidence="1">
    <location>
        <begin position="3"/>
        <end position="99"/>
    </location>
</feature>
<feature type="domain" description="Reverse transcriptase Ty1/copia-type" evidence="1">
    <location>
        <begin position="113"/>
        <end position="191"/>
    </location>
</feature>
<dbReference type="CDD" id="cd09272">
    <property type="entry name" value="RNase_HI_RT_Ty1"/>
    <property type="match status" value="1"/>
</dbReference>
<evidence type="ECO:0000259" key="1">
    <source>
        <dbReference type="Pfam" id="PF07727"/>
    </source>
</evidence>
<comment type="caution">
    <text evidence="2">The sequence shown here is derived from an EMBL/GenBank/DDBJ whole genome shotgun (WGS) entry which is preliminary data.</text>
</comment>
<dbReference type="PANTHER" id="PTHR11439:SF511">
    <property type="match status" value="1"/>
</dbReference>
<dbReference type="PANTHER" id="PTHR11439">
    <property type="entry name" value="GAG-POL-RELATED RETROTRANSPOSON"/>
    <property type="match status" value="1"/>
</dbReference>